<evidence type="ECO:0000256" key="5">
    <source>
        <dbReference type="ARBA" id="ARBA00022781"/>
    </source>
</evidence>
<keyword evidence="9 13" id="KW-0066">ATP synthesis</keyword>
<evidence type="ECO:0000256" key="15">
    <source>
        <dbReference type="SAM" id="Coils"/>
    </source>
</evidence>
<feature type="coiled-coil region" evidence="15">
    <location>
        <begin position="97"/>
        <end position="132"/>
    </location>
</feature>
<keyword evidence="7 13" id="KW-0406">Ion transport</keyword>
<comment type="function">
    <text evidence="11">Component of the F(0) channel, it forms part of the peripheral stalk, linking F(1) to F(0). The b'-subunit is a diverged and duplicated form of b found in plants and photosynthetic bacteria.</text>
</comment>
<dbReference type="GO" id="GO:0005886">
    <property type="term" value="C:plasma membrane"/>
    <property type="evidence" value="ECO:0007669"/>
    <property type="project" value="UniProtKB-SubCell"/>
</dbReference>
<dbReference type="HAMAP" id="MF_01398">
    <property type="entry name" value="ATP_synth_b_bprime"/>
    <property type="match status" value="1"/>
</dbReference>
<dbReference type="Proteomes" id="UP000515472">
    <property type="component" value="Chromosome"/>
</dbReference>
<dbReference type="GO" id="GO:0046933">
    <property type="term" value="F:proton-transporting ATP synthase activity, rotational mechanism"/>
    <property type="evidence" value="ECO:0007669"/>
    <property type="project" value="UniProtKB-UniRule"/>
</dbReference>
<evidence type="ECO:0000256" key="14">
    <source>
        <dbReference type="RuleBase" id="RU003848"/>
    </source>
</evidence>
<evidence type="ECO:0000256" key="13">
    <source>
        <dbReference type="HAMAP-Rule" id="MF_01398"/>
    </source>
</evidence>
<evidence type="ECO:0000256" key="8">
    <source>
        <dbReference type="ARBA" id="ARBA00023136"/>
    </source>
</evidence>
<comment type="similarity">
    <text evidence="1 13 14">Belongs to the ATPase B chain family.</text>
</comment>
<evidence type="ECO:0000256" key="10">
    <source>
        <dbReference type="ARBA" id="ARBA00025198"/>
    </source>
</evidence>
<keyword evidence="17" id="KW-1185">Reference proteome</keyword>
<dbReference type="EMBL" id="AP023213">
    <property type="protein sequence ID" value="BCG49090.1"/>
    <property type="molecule type" value="Genomic_DNA"/>
</dbReference>
<dbReference type="Pfam" id="PF00430">
    <property type="entry name" value="ATP-synt_B"/>
    <property type="match status" value="1"/>
</dbReference>
<dbReference type="InterPro" id="IPR002146">
    <property type="entry name" value="ATP_synth_b/b'su_bac/chlpt"/>
</dbReference>
<comment type="function">
    <text evidence="10 13">F(1)F(0) ATP synthase produces ATP from ADP in the presence of a proton or sodium gradient. F-type ATPases consist of two structural domains, F(1) containing the extramembraneous catalytic core and F(0) containing the membrane proton channel, linked together by a central stalk and a peripheral stalk. During catalysis, ATP synthesis in the catalytic domain of F(1) is coupled via a rotary mechanism of the central stalk subunits to proton translocation.</text>
</comment>
<organism evidence="16 17">
    <name type="scientific">Citrifermentans bremense</name>
    <dbReference type="NCBI Taxonomy" id="60035"/>
    <lineage>
        <taxon>Bacteria</taxon>
        <taxon>Pseudomonadati</taxon>
        <taxon>Thermodesulfobacteriota</taxon>
        <taxon>Desulfuromonadia</taxon>
        <taxon>Geobacterales</taxon>
        <taxon>Geobacteraceae</taxon>
        <taxon>Citrifermentans</taxon>
    </lineage>
</organism>
<keyword evidence="2 13" id="KW-0813">Transport</keyword>
<protein>
    <recommendedName>
        <fullName evidence="13">ATP synthase subunit b</fullName>
    </recommendedName>
    <alternativeName>
        <fullName evidence="13">ATP synthase F(0) sector subunit b</fullName>
    </alternativeName>
    <alternativeName>
        <fullName evidence="13">ATPase subunit I</fullName>
    </alternativeName>
    <alternativeName>
        <fullName evidence="13">F-type ATPase subunit b</fullName>
        <shortName evidence="13">F-ATPase subunit b</shortName>
    </alternativeName>
</protein>
<keyword evidence="5 13" id="KW-0375">Hydrogen ion transport</keyword>
<dbReference type="GO" id="GO:0045259">
    <property type="term" value="C:proton-transporting ATP synthase complex"/>
    <property type="evidence" value="ECO:0007669"/>
    <property type="project" value="UniProtKB-KW"/>
</dbReference>
<keyword evidence="4 13" id="KW-0812">Transmembrane</keyword>
<keyword evidence="15" id="KW-0175">Coiled coil</keyword>
<evidence type="ECO:0000256" key="1">
    <source>
        <dbReference type="ARBA" id="ARBA00005513"/>
    </source>
</evidence>
<dbReference type="KEGG" id="gbn:GEOBRER4_38400"/>
<name>A0A6S6M5V5_9BACT</name>
<comment type="subunit">
    <text evidence="13">F-type ATPases have 2 components, F(1) - the catalytic core - and F(0) - the membrane proton channel. F(1) has five subunits: alpha(3), beta(3), gamma(1), delta(1), epsilon(1). F(0) has three main subunits: a(1), b(2) and c(10-14). The alpha and beta chains form an alternating ring which encloses part of the gamma chain. F(1) is attached to F(0) by a central stalk formed by the gamma and epsilon chains, while a peripheral stalk is formed by the delta and b chains.</text>
</comment>
<evidence type="ECO:0000256" key="4">
    <source>
        <dbReference type="ARBA" id="ARBA00022692"/>
    </source>
</evidence>
<feature type="transmembrane region" description="Helical" evidence="13">
    <location>
        <begin position="6"/>
        <end position="28"/>
    </location>
</feature>
<dbReference type="PANTHER" id="PTHR33445">
    <property type="entry name" value="ATP SYNTHASE SUBUNIT B', CHLOROPLASTIC"/>
    <property type="match status" value="1"/>
</dbReference>
<dbReference type="GO" id="GO:0046961">
    <property type="term" value="F:proton-transporting ATPase activity, rotational mechanism"/>
    <property type="evidence" value="ECO:0007669"/>
    <property type="project" value="TreeGrafter"/>
</dbReference>
<evidence type="ECO:0000256" key="2">
    <source>
        <dbReference type="ARBA" id="ARBA00022448"/>
    </source>
</evidence>
<keyword evidence="8 13" id="KW-0472">Membrane</keyword>
<dbReference type="PANTHER" id="PTHR33445:SF2">
    <property type="entry name" value="ATP SYNTHASE SUBUNIT B', CHLOROPLASTIC"/>
    <property type="match status" value="1"/>
</dbReference>
<evidence type="ECO:0000256" key="11">
    <source>
        <dbReference type="ARBA" id="ARBA00025614"/>
    </source>
</evidence>
<comment type="subcellular location">
    <subcellularLocation>
        <location evidence="13">Cell membrane</location>
        <topology evidence="13">Single-pass membrane protein</topology>
    </subcellularLocation>
    <subcellularLocation>
        <location evidence="12">Endomembrane system</location>
        <topology evidence="12">Single-pass membrane protein</topology>
    </subcellularLocation>
</comment>
<evidence type="ECO:0000256" key="12">
    <source>
        <dbReference type="ARBA" id="ARBA00037847"/>
    </source>
</evidence>
<keyword evidence="6 13" id="KW-1133">Transmembrane helix</keyword>
<evidence type="ECO:0000256" key="7">
    <source>
        <dbReference type="ARBA" id="ARBA00023065"/>
    </source>
</evidence>
<keyword evidence="3 13" id="KW-0138">CF(0)</keyword>
<sequence>MVINLDIAFVFQLVNFLVLVLLLNAFLYKPIRKQLAERAAQINGAKQKSAEVDREVQEKLASYEARMREIRAGAADERGALKKEAQQQEAAILDKARAEASASLASIKAQVAKETEEARRVLTASAETLSAEICEKVLGRSL</sequence>
<dbReference type="GO" id="GO:0012505">
    <property type="term" value="C:endomembrane system"/>
    <property type="evidence" value="ECO:0007669"/>
    <property type="project" value="UniProtKB-SubCell"/>
</dbReference>
<evidence type="ECO:0000313" key="16">
    <source>
        <dbReference type="EMBL" id="BCG49090.1"/>
    </source>
</evidence>
<gene>
    <name evidence="16" type="primary">atpF_2</name>
    <name evidence="13" type="synonym">atpF</name>
    <name evidence="16" type="ORF">GEOBRER4_38400</name>
</gene>
<evidence type="ECO:0000256" key="6">
    <source>
        <dbReference type="ARBA" id="ARBA00022989"/>
    </source>
</evidence>
<evidence type="ECO:0000256" key="3">
    <source>
        <dbReference type="ARBA" id="ARBA00022547"/>
    </source>
</evidence>
<evidence type="ECO:0000313" key="17">
    <source>
        <dbReference type="Proteomes" id="UP000515472"/>
    </source>
</evidence>
<dbReference type="AlphaFoldDB" id="A0A6S6M5V5"/>
<keyword evidence="13" id="KW-1003">Cell membrane</keyword>
<evidence type="ECO:0000256" key="9">
    <source>
        <dbReference type="ARBA" id="ARBA00023310"/>
    </source>
</evidence>
<proteinExistence type="inferred from homology"/>
<accession>A0A6S6M5V5</accession>
<dbReference type="InterPro" id="IPR050059">
    <property type="entry name" value="ATP_synthase_B_chain"/>
</dbReference>
<reference evidence="16 17" key="1">
    <citation type="submission" date="2020-06" db="EMBL/GenBank/DDBJ databases">
        <title>Interaction of electrochemicaly active bacteria, Geobacter bremensis R4 on different carbon anode.</title>
        <authorList>
            <person name="Meng L."/>
            <person name="Yoshida N."/>
        </authorList>
    </citation>
    <scope>NUCLEOTIDE SEQUENCE [LARGE SCALE GENOMIC DNA]</scope>
    <source>
        <strain evidence="16 17">R4</strain>
    </source>
</reference>